<keyword evidence="3" id="KW-1185">Reference proteome</keyword>
<accession>A0A1H2PIR0</accession>
<gene>
    <name evidence="2" type="ORF">SAMN05216551_10153</name>
</gene>
<evidence type="ECO:0000313" key="2">
    <source>
        <dbReference type="EMBL" id="SDV46074.1"/>
    </source>
</evidence>
<dbReference type="STRING" id="1770053.SAMN05216551_10153"/>
<dbReference type="EMBL" id="FNLO01000001">
    <property type="protein sequence ID" value="SDV46074.1"/>
    <property type="molecule type" value="Genomic_DNA"/>
</dbReference>
<proteinExistence type="predicted"/>
<dbReference type="InterPro" id="IPR005490">
    <property type="entry name" value="LD_TPept_cat_dom"/>
</dbReference>
<reference evidence="3" key="1">
    <citation type="submission" date="2016-09" db="EMBL/GenBank/DDBJ databases">
        <authorList>
            <person name="Varghese N."/>
            <person name="Submissions S."/>
        </authorList>
    </citation>
    <scope>NUCLEOTIDE SEQUENCE [LARGE SCALE GENOMIC DNA]</scope>
    <source>
        <strain evidence="3">JS23</strain>
    </source>
</reference>
<name>A0A1H2PIR0_9BURK</name>
<evidence type="ECO:0000313" key="3">
    <source>
        <dbReference type="Proteomes" id="UP000243719"/>
    </source>
</evidence>
<dbReference type="CDD" id="cd16913">
    <property type="entry name" value="YkuD_like"/>
    <property type="match status" value="1"/>
</dbReference>
<feature type="region of interest" description="Disordered" evidence="1">
    <location>
        <begin position="333"/>
        <end position="361"/>
    </location>
</feature>
<feature type="compositionally biased region" description="Basic and acidic residues" evidence="1">
    <location>
        <begin position="343"/>
        <end position="355"/>
    </location>
</feature>
<dbReference type="GO" id="GO:0016740">
    <property type="term" value="F:transferase activity"/>
    <property type="evidence" value="ECO:0007669"/>
    <property type="project" value="InterPro"/>
</dbReference>
<protein>
    <recommendedName>
        <fullName evidence="4">L,D-transpeptidase</fullName>
    </recommendedName>
</protein>
<dbReference type="AlphaFoldDB" id="A0A1H2PIR0"/>
<sequence>MVVANAWVVFGRRGEMDTAKIGAEKAVGSGTLDIESESPRTVPAEPHGVGMPVMRSSTHQAGMPGSGTRCRLAVRRMRRLSVSLAAVGMMNIAAPGCARANVADLLAHSSELQGAFAQEVDRRLDVPATAQRSYAERLQRALAAAKVPDLANQYVVAVDRNPNVQALFLFWRGNAHQHWQMVGASPVSTGMPGKFEHFITPLGVFLHTPENMDYRAEGTKNENGIRGYGAKGMRVYDFGWQQARRGWGKPASSAMRFQMHATDPDRLEFLLGERHSKGCVRIPATLNAFLDRHGVLDAEYEKRQKETQSVAVLHGDRKPVKDAGRYLVVLDSGAEQRPSWSPDPKRHGDKYKDAVANDTAD</sequence>
<evidence type="ECO:0008006" key="4">
    <source>
        <dbReference type="Google" id="ProtNLM"/>
    </source>
</evidence>
<organism evidence="2 3">
    <name type="scientific">Chitinasiproducens palmae</name>
    <dbReference type="NCBI Taxonomy" id="1770053"/>
    <lineage>
        <taxon>Bacteria</taxon>
        <taxon>Pseudomonadati</taxon>
        <taxon>Pseudomonadota</taxon>
        <taxon>Betaproteobacteria</taxon>
        <taxon>Burkholderiales</taxon>
        <taxon>Burkholderiaceae</taxon>
        <taxon>Chitinasiproducens</taxon>
    </lineage>
</organism>
<dbReference type="Proteomes" id="UP000243719">
    <property type="component" value="Unassembled WGS sequence"/>
</dbReference>
<evidence type="ECO:0000256" key="1">
    <source>
        <dbReference type="SAM" id="MobiDB-lite"/>
    </source>
</evidence>